<evidence type="ECO:0000256" key="9">
    <source>
        <dbReference type="HAMAP-Rule" id="MF_01976"/>
    </source>
</evidence>
<comment type="subcellular location">
    <subcellularLocation>
        <location evidence="9">Cytoplasm</location>
    </subcellularLocation>
</comment>
<evidence type="ECO:0000313" key="12">
    <source>
        <dbReference type="Proteomes" id="UP000030101"/>
    </source>
</evidence>
<feature type="binding site" description="in other chain" evidence="9">
    <location>
        <position position="227"/>
    </location>
    <ligand>
        <name>substrate</name>
        <note>ligand shared between dimeric partners</note>
    </ligand>
</feature>
<keyword evidence="6 9" id="KW-0418">Kinase</keyword>
<evidence type="ECO:0000256" key="6">
    <source>
        <dbReference type="ARBA" id="ARBA00022777"/>
    </source>
</evidence>
<dbReference type="NCBIfam" id="NF002872">
    <property type="entry name" value="PRK03202.1"/>
    <property type="match status" value="1"/>
</dbReference>
<keyword evidence="9" id="KW-0547">Nucleotide-binding</keyword>
<dbReference type="InterPro" id="IPR022953">
    <property type="entry name" value="ATP_PFK"/>
</dbReference>
<comment type="pathway">
    <text evidence="2 9">Carbohydrate degradation; glycolysis; D-glyceraldehyde 3-phosphate and glycerone phosphate from D-glucose: step 3/4.</text>
</comment>
<evidence type="ECO:0000256" key="2">
    <source>
        <dbReference type="ARBA" id="ARBA00004679"/>
    </source>
</evidence>
<evidence type="ECO:0000256" key="5">
    <source>
        <dbReference type="ARBA" id="ARBA00022723"/>
    </source>
</evidence>
<evidence type="ECO:0000256" key="8">
    <source>
        <dbReference type="ARBA" id="ARBA00023152"/>
    </source>
</evidence>
<comment type="similarity">
    <text evidence="9">Belongs to the phosphofructokinase type A (PFKA) family. Mixed-substrate PFK group III subfamily.</text>
</comment>
<comment type="cofactor">
    <cofactor evidence="1 9">
        <name>Mg(2+)</name>
        <dbReference type="ChEBI" id="CHEBI:18420"/>
    </cofactor>
</comment>
<dbReference type="PANTHER" id="PTHR13697">
    <property type="entry name" value="PHOSPHOFRUCTOKINASE"/>
    <property type="match status" value="1"/>
</dbReference>
<keyword evidence="12" id="KW-1185">Reference proteome</keyword>
<keyword evidence="7 9" id="KW-0460">Magnesium</keyword>
<protein>
    <recommendedName>
        <fullName evidence="9">ATP-dependent 6-phosphofructokinase</fullName>
        <shortName evidence="9">ATP-PFK</shortName>
        <shortName evidence="9">Phosphofructokinase</shortName>
        <ecNumber evidence="9">2.7.1.11</ecNumber>
    </recommendedName>
    <alternativeName>
        <fullName evidence="9">Phosphohexokinase</fullName>
    </alternativeName>
</protein>
<gene>
    <name evidence="9" type="primary">pfkA</name>
    <name evidence="11" type="ORF">HQ43_06180</name>
</gene>
<dbReference type="PROSITE" id="PS00433">
    <property type="entry name" value="PHOSPHOFRUCTOKINASE"/>
    <property type="match status" value="1"/>
</dbReference>
<dbReference type="InterPro" id="IPR012829">
    <property type="entry name" value="Phosphofructokinase_III"/>
</dbReference>
<comment type="caution">
    <text evidence="9">Lacks conserved residue(s) required for the propagation of feature annotation.</text>
</comment>
<evidence type="ECO:0000256" key="7">
    <source>
        <dbReference type="ARBA" id="ARBA00022842"/>
    </source>
</evidence>
<dbReference type="Gene3D" id="3.40.50.460">
    <property type="entry name" value="Phosphofructokinase domain"/>
    <property type="match status" value="1"/>
</dbReference>
<dbReference type="SUPFAM" id="SSF53784">
    <property type="entry name" value="Phosphofructokinase"/>
    <property type="match status" value="1"/>
</dbReference>
<keyword evidence="3 9" id="KW-0963">Cytoplasm</keyword>
<dbReference type="EMBL" id="JQZV01000013">
    <property type="protein sequence ID" value="KGN91683.1"/>
    <property type="molecule type" value="Genomic_DNA"/>
</dbReference>
<dbReference type="InterPro" id="IPR035966">
    <property type="entry name" value="PKF_sf"/>
</dbReference>
<feature type="binding site" evidence="9">
    <location>
        <position position="10"/>
    </location>
    <ligand>
        <name>ATP</name>
        <dbReference type="ChEBI" id="CHEBI:30616"/>
    </ligand>
</feature>
<dbReference type="PIRSF" id="PIRSF000532">
    <property type="entry name" value="ATP_PFK_prok"/>
    <property type="match status" value="1"/>
</dbReference>
<dbReference type="InterPro" id="IPR000023">
    <property type="entry name" value="Phosphofructokinase_dom"/>
</dbReference>
<dbReference type="Pfam" id="PF00365">
    <property type="entry name" value="PFK"/>
    <property type="match status" value="1"/>
</dbReference>
<feature type="binding site" description="in other chain" evidence="9">
    <location>
        <begin position="130"/>
        <end position="132"/>
    </location>
    <ligand>
        <name>substrate</name>
        <note>ligand shared between dimeric partners</note>
    </ligand>
</feature>
<feature type="binding site" evidence="9">
    <location>
        <position position="108"/>
    </location>
    <ligand>
        <name>Mg(2+)</name>
        <dbReference type="ChEBI" id="CHEBI:18420"/>
        <note>catalytic</note>
    </ligand>
</feature>
<feature type="domain" description="Phosphofructokinase" evidence="10">
    <location>
        <begin position="2"/>
        <end position="288"/>
    </location>
</feature>
<dbReference type="Proteomes" id="UP000030101">
    <property type="component" value="Unassembled WGS sequence"/>
</dbReference>
<sequence>MKIGILTSGGDCPGINATIRGVGRTAILHYNMEVVGIRKGFSGLLENDYTIMDEVALSGLLYKGGTILGTSREKPFRKRLFSDEDLPRKLKQHYDDLGLDCLVAIGGNGTMKTAAKMRALGINVVGIPKTIDNDIWGTEVTFGFDTAVATATECIDRLHTTAESHRRVMVVEVMGHKAGWIALHSGMAGGAHVILIPELGYNPDKVIEAINRRMNKGKLHSIVVVAEGVKSLGGEKERPAFYLSKYIEEHSDLVCRETVLGHIQRGGSPTAADRNLATLLGGYATELISNRIFGVMVAVVNGQMTHLPLEEVAGKLKTVREDNPLVIQGKKLGISFGTED</sequence>
<feature type="binding site" evidence="9">
    <location>
        <begin position="107"/>
        <end position="110"/>
    </location>
    <ligand>
        <name>ATP</name>
        <dbReference type="ChEBI" id="CHEBI:30616"/>
    </ligand>
</feature>
<organism evidence="11 12">
    <name type="scientific">Porphyromonas canoris</name>
    <dbReference type="NCBI Taxonomy" id="36875"/>
    <lineage>
        <taxon>Bacteria</taxon>
        <taxon>Pseudomonadati</taxon>
        <taxon>Bacteroidota</taxon>
        <taxon>Bacteroidia</taxon>
        <taxon>Bacteroidales</taxon>
        <taxon>Porphyromonadaceae</taxon>
        <taxon>Porphyromonas</taxon>
    </lineage>
</organism>
<keyword evidence="9" id="KW-0067">ATP-binding</keyword>
<dbReference type="EC" id="2.7.1.11" evidence="9"/>
<dbReference type="Gene3D" id="3.40.50.450">
    <property type="match status" value="1"/>
</dbReference>
<evidence type="ECO:0000256" key="3">
    <source>
        <dbReference type="ARBA" id="ARBA00022490"/>
    </source>
</evidence>
<keyword evidence="5 9" id="KW-0479">Metal-binding</keyword>
<evidence type="ECO:0000256" key="4">
    <source>
        <dbReference type="ARBA" id="ARBA00022679"/>
    </source>
</evidence>
<comment type="catalytic activity">
    <reaction evidence="9">
        <text>beta-D-fructose 6-phosphate + ATP = beta-D-fructose 1,6-bisphosphate + ADP + H(+)</text>
        <dbReference type="Rhea" id="RHEA:16109"/>
        <dbReference type="ChEBI" id="CHEBI:15378"/>
        <dbReference type="ChEBI" id="CHEBI:30616"/>
        <dbReference type="ChEBI" id="CHEBI:32966"/>
        <dbReference type="ChEBI" id="CHEBI:57634"/>
        <dbReference type="ChEBI" id="CHEBI:456216"/>
        <dbReference type="EC" id="2.7.1.11"/>
    </reaction>
</comment>
<evidence type="ECO:0000313" key="11">
    <source>
        <dbReference type="EMBL" id="KGN91683.1"/>
    </source>
</evidence>
<name>A0ABR4XJ26_9PORP</name>
<dbReference type="HAMAP" id="MF_01976">
    <property type="entry name" value="Phosphofructokinase_III"/>
    <property type="match status" value="1"/>
</dbReference>
<dbReference type="PANTHER" id="PTHR13697:SF52">
    <property type="entry name" value="ATP-DEPENDENT 6-PHOSPHOFRUCTOKINASE 3"/>
    <property type="match status" value="1"/>
</dbReference>
<feature type="binding site" description="in other chain" evidence="9">
    <location>
        <begin position="174"/>
        <end position="176"/>
    </location>
    <ligand>
        <name>substrate</name>
        <note>ligand shared between dimeric partners</note>
    </ligand>
</feature>
<feature type="binding site" description="in other chain" evidence="9">
    <location>
        <begin position="262"/>
        <end position="265"/>
    </location>
    <ligand>
        <name>substrate</name>
        <note>ligand shared between dimeric partners</note>
    </ligand>
</feature>
<dbReference type="PRINTS" id="PR00476">
    <property type="entry name" value="PHFRCTKINASE"/>
</dbReference>
<keyword evidence="4 9" id="KW-0808">Transferase</keyword>
<comment type="subunit">
    <text evidence="9">Homodimer or homotetramer.</text>
</comment>
<feature type="binding site" evidence="9">
    <location>
        <position position="167"/>
    </location>
    <ligand>
        <name>substrate</name>
        <note>ligand shared between dimeric partners</note>
    </ligand>
</feature>
<accession>A0ABR4XJ26</accession>
<reference evidence="11 12" key="1">
    <citation type="submission" date="2014-08" db="EMBL/GenBank/DDBJ databases">
        <title>Porphyromonas canoris strain:OH2762 Genome sequencing.</title>
        <authorList>
            <person name="Wallis C."/>
            <person name="Deusch O."/>
            <person name="O'Flynn C."/>
            <person name="Davis I."/>
            <person name="Jospin G."/>
            <person name="Darling A.E."/>
            <person name="Coil D.A."/>
            <person name="Alexiev A."/>
            <person name="Horsfall A."/>
            <person name="Kirkwood N."/>
            <person name="Harris S."/>
            <person name="Eisen J.A."/>
        </authorList>
    </citation>
    <scope>NUCLEOTIDE SEQUENCE [LARGE SCALE GENOMIC DNA]</scope>
    <source>
        <strain evidence="12">COT-108 OH2762</strain>
    </source>
</reference>
<feature type="binding site" evidence="9">
    <location>
        <position position="256"/>
    </location>
    <ligand>
        <name>substrate</name>
        <note>ligand shared between dimeric partners</note>
    </ligand>
</feature>
<feature type="binding site" evidence="9">
    <location>
        <begin position="72"/>
        <end position="73"/>
    </location>
    <ligand>
        <name>ATP</name>
        <dbReference type="ChEBI" id="CHEBI:30616"/>
    </ligand>
</feature>
<proteinExistence type="inferred from homology"/>
<comment type="caution">
    <text evidence="11">The sequence shown here is derived from an EMBL/GenBank/DDBJ whole genome shotgun (WGS) entry which is preliminary data.</text>
</comment>
<feature type="site" description="Important for substrate specificity; cannot use PPi as phosphoryl donor" evidence="9">
    <location>
        <position position="109"/>
    </location>
</feature>
<feature type="active site" description="Proton acceptor" evidence="9">
    <location>
        <position position="132"/>
    </location>
</feature>
<dbReference type="InterPro" id="IPR012003">
    <property type="entry name" value="ATP_PFK_prok-type"/>
</dbReference>
<keyword evidence="8 9" id="KW-0324">Glycolysis</keyword>
<evidence type="ECO:0000256" key="1">
    <source>
        <dbReference type="ARBA" id="ARBA00001946"/>
    </source>
</evidence>
<dbReference type="InterPro" id="IPR015912">
    <property type="entry name" value="Phosphofructokinase_CS"/>
</dbReference>
<evidence type="ECO:0000259" key="10">
    <source>
        <dbReference type="Pfam" id="PF00365"/>
    </source>
</evidence>
<comment type="function">
    <text evidence="9">Catalyzes the phosphorylation of D-fructose 6-phosphate to fructose 1,6-bisphosphate by ATP, the first committing step of glycolysis.</text>
</comment>